<dbReference type="PANTHER" id="PTHR13078">
    <property type="entry name" value="PEROXISOMAL MULTIFUNCTIONAL ENZYME TYPE 2-RELATED"/>
    <property type="match status" value="1"/>
</dbReference>
<protein>
    <recommendedName>
        <fullName evidence="5">MaoC-like domain-containing protein</fullName>
    </recommendedName>
</protein>
<dbReference type="SUPFAM" id="SSF54637">
    <property type="entry name" value="Thioesterase/thiol ester dehydrase-isomerase"/>
    <property type="match status" value="2"/>
</dbReference>
<dbReference type="GO" id="GO:0006635">
    <property type="term" value="P:fatty acid beta-oxidation"/>
    <property type="evidence" value="ECO:0007669"/>
    <property type="project" value="TreeGrafter"/>
</dbReference>
<organism evidence="3 4">
    <name type="scientific">Prymnesium parvum</name>
    <name type="common">Toxic golden alga</name>
    <dbReference type="NCBI Taxonomy" id="97485"/>
    <lineage>
        <taxon>Eukaryota</taxon>
        <taxon>Haptista</taxon>
        <taxon>Haptophyta</taxon>
        <taxon>Prymnesiophyceae</taxon>
        <taxon>Prymnesiales</taxon>
        <taxon>Prymnesiaceae</taxon>
        <taxon>Prymnesium</taxon>
    </lineage>
</organism>
<dbReference type="GO" id="GO:0003857">
    <property type="term" value="F:(3S)-3-hydroxyacyl-CoA dehydrogenase (NAD+) activity"/>
    <property type="evidence" value="ECO:0007669"/>
    <property type="project" value="TreeGrafter"/>
</dbReference>
<dbReference type="Pfam" id="PF22622">
    <property type="entry name" value="MFE-2_hydrat-2_N"/>
    <property type="match status" value="1"/>
</dbReference>
<evidence type="ECO:0000313" key="4">
    <source>
        <dbReference type="Proteomes" id="UP001515480"/>
    </source>
</evidence>
<keyword evidence="4" id="KW-1185">Reference proteome</keyword>
<dbReference type="Pfam" id="PF01575">
    <property type="entry name" value="MaoC_dehydratas"/>
    <property type="match status" value="1"/>
</dbReference>
<dbReference type="Proteomes" id="UP001515480">
    <property type="component" value="Unassembled WGS sequence"/>
</dbReference>
<evidence type="ECO:0008006" key="5">
    <source>
        <dbReference type="Google" id="ProtNLM"/>
    </source>
</evidence>
<comment type="caution">
    <text evidence="3">The sequence shown here is derived from an EMBL/GenBank/DDBJ whole genome shotgun (WGS) entry which is preliminary data.</text>
</comment>
<dbReference type="InterPro" id="IPR029069">
    <property type="entry name" value="HotDog_dom_sf"/>
</dbReference>
<dbReference type="GO" id="GO:0004300">
    <property type="term" value="F:enoyl-CoA hydratase activity"/>
    <property type="evidence" value="ECO:0007669"/>
    <property type="project" value="TreeGrafter"/>
</dbReference>
<name>A0AB34K4U1_PRYPA</name>
<dbReference type="CDD" id="cd03448">
    <property type="entry name" value="HDE_HSD"/>
    <property type="match status" value="1"/>
</dbReference>
<proteinExistence type="predicted"/>
<evidence type="ECO:0000259" key="2">
    <source>
        <dbReference type="Pfam" id="PF22622"/>
    </source>
</evidence>
<feature type="domain" description="MaoC-like" evidence="1">
    <location>
        <begin position="166"/>
        <end position="282"/>
    </location>
</feature>
<feature type="domain" description="Peroxisomal multifunctional enzyme type 2-like N-terminal" evidence="2">
    <location>
        <begin position="12"/>
        <end position="135"/>
    </location>
</feature>
<evidence type="ECO:0000313" key="3">
    <source>
        <dbReference type="EMBL" id="KAL1527755.1"/>
    </source>
</evidence>
<accession>A0AB34K4U1</accession>
<dbReference type="Gene3D" id="3.10.129.10">
    <property type="entry name" value="Hotdog Thioesterase"/>
    <property type="match status" value="2"/>
</dbReference>
<dbReference type="EMBL" id="JBGBPQ010000002">
    <property type="protein sequence ID" value="KAL1527755.1"/>
    <property type="molecule type" value="Genomic_DNA"/>
</dbReference>
<dbReference type="PANTHER" id="PTHR13078:SF56">
    <property type="entry name" value="PEROXISOMAL MULTIFUNCTIONAL ENZYME TYPE 2"/>
    <property type="match status" value="1"/>
</dbReference>
<reference evidence="3 4" key="1">
    <citation type="journal article" date="2024" name="Science">
        <title>Giant polyketide synthase enzymes in the biosynthesis of giant marine polyether toxins.</title>
        <authorList>
            <person name="Fallon T.R."/>
            <person name="Shende V.V."/>
            <person name="Wierzbicki I.H."/>
            <person name="Pendleton A.L."/>
            <person name="Watervoot N.F."/>
            <person name="Auber R.P."/>
            <person name="Gonzalez D.J."/>
            <person name="Wisecaver J.H."/>
            <person name="Moore B.S."/>
        </authorList>
    </citation>
    <scope>NUCLEOTIDE SEQUENCE [LARGE SCALE GENOMIC DNA]</scope>
    <source>
        <strain evidence="3 4">12B1</strain>
    </source>
</reference>
<dbReference type="InterPro" id="IPR002539">
    <property type="entry name" value="MaoC-like_dom"/>
</dbReference>
<dbReference type="InterPro" id="IPR054357">
    <property type="entry name" value="MFE-2_N"/>
</dbReference>
<dbReference type="GO" id="GO:0005777">
    <property type="term" value="C:peroxisome"/>
    <property type="evidence" value="ECO:0007669"/>
    <property type="project" value="TreeGrafter"/>
</dbReference>
<dbReference type="GO" id="GO:0044594">
    <property type="term" value="F:17-beta-hydroxysteroid dehydrogenase (NAD+) activity"/>
    <property type="evidence" value="ECO:0007669"/>
    <property type="project" value="TreeGrafter"/>
</dbReference>
<sequence>MDTDWRDEVLVSYTRRDLILYALGIGCSDLRFVYEDADGFSPFPTYPVVLGFKGDAIDVVPFPSPAMMQTQPMVELPGVRTVLDAERYIELVKPLPSEGGSFNLRSKVVSIQQKSKGALIHFESELRNQHDELFYRLVAGAFAIGAHSFSSAGTPPAALASDVQLPTRSPDAMLEEVVGLQQAQIYRLSGDYNALHIDPDAAQMAGFDKPILHGLCTLGIAVRMVLSKFAPEEKACTEFKAVRCRFVGPVRPGETLLTKMWVDGSKILFTTEIKELSKVVIANAFVQLHGAPRSVNLVARL</sequence>
<gene>
    <name evidence="3" type="ORF">AB1Y20_009140</name>
</gene>
<evidence type="ECO:0000259" key="1">
    <source>
        <dbReference type="Pfam" id="PF01575"/>
    </source>
</evidence>
<dbReference type="AlphaFoldDB" id="A0AB34K4U1"/>